<dbReference type="STRING" id="858640.A3K86_05570"/>
<dbReference type="FunFam" id="3.40.50.10210:FF:000001">
    <property type="entry name" value="Nicotinate-nucleotide--dimethylbenzimidazole phosphoribosyltransferase"/>
    <property type="match status" value="1"/>
</dbReference>
<dbReference type="NCBIfam" id="NF000996">
    <property type="entry name" value="PRK00105.1"/>
    <property type="match status" value="1"/>
</dbReference>
<dbReference type="GO" id="GO:0009236">
    <property type="term" value="P:cobalamin biosynthetic process"/>
    <property type="evidence" value="ECO:0007669"/>
    <property type="project" value="UniProtKB-UniRule"/>
</dbReference>
<keyword evidence="5 10" id="KW-0169">Cobalamin biosynthesis</keyword>
<keyword evidence="6 10" id="KW-0328">Glycosyltransferase</keyword>
<evidence type="ECO:0000256" key="6">
    <source>
        <dbReference type="ARBA" id="ARBA00022676"/>
    </source>
</evidence>
<dbReference type="RefSeq" id="WP_068328864.1">
    <property type="nucleotide sequence ID" value="NZ_LVHF01000012.1"/>
</dbReference>
<protein>
    <recommendedName>
        <fullName evidence="4 10">Nicotinate-nucleotide--dimethylbenzimidazole phosphoribosyltransferase</fullName>
        <shortName evidence="10">NN:DBI PRT</shortName>
        <ecNumber evidence="3 10">2.4.2.21</ecNumber>
    </recommendedName>
    <alternativeName>
        <fullName evidence="8 10">N(1)-alpha-phosphoribosyltransferase</fullName>
    </alternativeName>
</protein>
<dbReference type="EMBL" id="LVHF01000012">
    <property type="protein sequence ID" value="OAN18362.1"/>
    <property type="molecule type" value="Genomic_DNA"/>
</dbReference>
<name>A0A178KP68_9GAMM</name>
<evidence type="ECO:0000313" key="12">
    <source>
        <dbReference type="Proteomes" id="UP000078503"/>
    </source>
</evidence>
<comment type="catalytic activity">
    <reaction evidence="9 10">
        <text>5,6-dimethylbenzimidazole + nicotinate beta-D-ribonucleotide = alpha-ribazole 5'-phosphate + nicotinate + H(+)</text>
        <dbReference type="Rhea" id="RHEA:11196"/>
        <dbReference type="ChEBI" id="CHEBI:15378"/>
        <dbReference type="ChEBI" id="CHEBI:15890"/>
        <dbReference type="ChEBI" id="CHEBI:32544"/>
        <dbReference type="ChEBI" id="CHEBI:57502"/>
        <dbReference type="ChEBI" id="CHEBI:57918"/>
        <dbReference type="EC" id="2.4.2.21"/>
    </reaction>
</comment>
<evidence type="ECO:0000256" key="8">
    <source>
        <dbReference type="ARBA" id="ARBA00030686"/>
    </source>
</evidence>
<dbReference type="PANTHER" id="PTHR43463:SF1">
    <property type="entry name" value="NICOTINATE-NUCLEOTIDE--DIMETHYLBENZIMIDAZOLE PHOSPHORIBOSYLTRANSFERASE"/>
    <property type="match status" value="1"/>
</dbReference>
<dbReference type="UniPathway" id="UPA00061">
    <property type="reaction ID" value="UER00516"/>
</dbReference>
<evidence type="ECO:0000256" key="10">
    <source>
        <dbReference type="HAMAP-Rule" id="MF_00230"/>
    </source>
</evidence>
<dbReference type="Gene3D" id="1.10.1610.10">
    <property type="match status" value="1"/>
</dbReference>
<gene>
    <name evidence="10" type="primary">cobT</name>
    <name evidence="11" type="ORF">A3K86_05570</name>
</gene>
<dbReference type="PANTHER" id="PTHR43463">
    <property type="entry name" value="NICOTINATE-NUCLEOTIDE--DIMETHYLBENZIMIDAZOLE PHOSPHORIBOSYLTRANSFERASE"/>
    <property type="match status" value="1"/>
</dbReference>
<comment type="similarity">
    <text evidence="2 10">Belongs to the CobT family.</text>
</comment>
<evidence type="ECO:0000256" key="7">
    <source>
        <dbReference type="ARBA" id="ARBA00022679"/>
    </source>
</evidence>
<comment type="pathway">
    <text evidence="1 10">Nucleoside biosynthesis; alpha-ribazole biosynthesis; alpha-ribazole from 5,6-dimethylbenzimidazole: step 1/2.</text>
</comment>
<dbReference type="Proteomes" id="UP000078503">
    <property type="component" value="Unassembled WGS sequence"/>
</dbReference>
<dbReference type="InterPro" id="IPR003200">
    <property type="entry name" value="Nict_dMeBzImd_PRibTrfase"/>
</dbReference>
<evidence type="ECO:0000256" key="4">
    <source>
        <dbReference type="ARBA" id="ARBA00015486"/>
    </source>
</evidence>
<evidence type="ECO:0000313" key="11">
    <source>
        <dbReference type="EMBL" id="OAN18362.1"/>
    </source>
</evidence>
<organism evidence="11 12">
    <name type="scientific">Photobacterium jeanii</name>
    <dbReference type="NCBI Taxonomy" id="858640"/>
    <lineage>
        <taxon>Bacteria</taxon>
        <taxon>Pseudomonadati</taxon>
        <taxon>Pseudomonadota</taxon>
        <taxon>Gammaproteobacteria</taxon>
        <taxon>Vibrionales</taxon>
        <taxon>Vibrionaceae</taxon>
        <taxon>Photobacterium</taxon>
    </lineage>
</organism>
<comment type="function">
    <text evidence="10">Catalyzes the synthesis of alpha-ribazole-5'-phosphate from nicotinate mononucleotide (NAMN) and 5,6-dimethylbenzimidazole (DMB).</text>
</comment>
<dbReference type="EC" id="2.4.2.21" evidence="3 10"/>
<keyword evidence="12" id="KW-1185">Reference proteome</keyword>
<dbReference type="CDD" id="cd02439">
    <property type="entry name" value="DMB-PRT_CobT"/>
    <property type="match status" value="1"/>
</dbReference>
<feature type="active site" description="Proton acceptor" evidence="10">
    <location>
        <position position="311"/>
    </location>
</feature>
<reference evidence="11 12" key="1">
    <citation type="submission" date="2016-03" db="EMBL/GenBank/DDBJ databases">
        <title>Photobacterium proteolyticum sp. nov. a protease producing bacterium isolated from ocean sediments of Laizhou Bay.</title>
        <authorList>
            <person name="Li Y."/>
        </authorList>
    </citation>
    <scope>NUCLEOTIDE SEQUENCE [LARGE SCALE GENOMIC DNA]</scope>
    <source>
        <strain evidence="11 12">R-40508</strain>
    </source>
</reference>
<dbReference type="HAMAP" id="MF_00230">
    <property type="entry name" value="CobT"/>
    <property type="match status" value="1"/>
</dbReference>
<dbReference type="InterPro" id="IPR023195">
    <property type="entry name" value="Nict_dMeBzImd_PRibTrfase_N"/>
</dbReference>
<evidence type="ECO:0000256" key="3">
    <source>
        <dbReference type="ARBA" id="ARBA00011991"/>
    </source>
</evidence>
<accession>A0A178KP68</accession>
<dbReference type="AlphaFoldDB" id="A0A178KP68"/>
<dbReference type="GO" id="GO:0008939">
    <property type="term" value="F:nicotinate-nucleotide-dimethylbenzimidazole phosphoribosyltransferase activity"/>
    <property type="evidence" value="ECO:0007669"/>
    <property type="project" value="UniProtKB-UniRule"/>
</dbReference>
<keyword evidence="7 10" id="KW-0808">Transferase</keyword>
<evidence type="ECO:0000256" key="2">
    <source>
        <dbReference type="ARBA" id="ARBA00007110"/>
    </source>
</evidence>
<evidence type="ECO:0000256" key="5">
    <source>
        <dbReference type="ARBA" id="ARBA00022573"/>
    </source>
</evidence>
<dbReference type="Pfam" id="PF02277">
    <property type="entry name" value="DBI_PRT"/>
    <property type="match status" value="1"/>
</dbReference>
<evidence type="ECO:0000256" key="9">
    <source>
        <dbReference type="ARBA" id="ARBA00047340"/>
    </source>
</evidence>
<dbReference type="InterPro" id="IPR017846">
    <property type="entry name" value="Nict_dMeBzImd_PRibTrfase_bact"/>
</dbReference>
<sequence length="342" mass="36556">MFCITSPDFSSRSQIQDKINNKTKPLGSLGKLEQVAEQIAQIQQQTQLSIKQPHMVVFAADHGIASHNISIAPQAVTQQMVANFLQGGAAINCFCRSNDMAMTVVDAGILVEPDDHPMLKKQRIAAGTQDFSQQAAMTHEQAQQAMAYGADIVHQIHQSGCNTIGFGEMGIGNTSSATAIMASLLHLPLDECIGRGTGISDEQLNTKAELIGKGLDIHQGKLDTPLDILANVGGFEIAQMVGAMLQAAQNQMLILVDGFIATASAFLAVRMYPEANHYFIYCHCSQEAGHQRMLSQLEATPLLDLGLRLGEGTGAALALPLLKAACAFYNDMASFDQAGVTV</sequence>
<dbReference type="SUPFAM" id="SSF52733">
    <property type="entry name" value="Nicotinate mononucleotide:5,6-dimethylbenzimidazole phosphoribosyltransferase (CobT)"/>
    <property type="match status" value="1"/>
</dbReference>
<dbReference type="OrthoDB" id="9781491at2"/>
<evidence type="ECO:0000256" key="1">
    <source>
        <dbReference type="ARBA" id="ARBA00005049"/>
    </source>
</evidence>
<dbReference type="Gene3D" id="3.40.50.10210">
    <property type="match status" value="1"/>
</dbReference>
<proteinExistence type="inferred from homology"/>
<comment type="caution">
    <text evidence="11">The sequence shown here is derived from an EMBL/GenBank/DDBJ whole genome shotgun (WGS) entry which is preliminary data.</text>
</comment>
<dbReference type="InterPro" id="IPR036087">
    <property type="entry name" value="Nict_dMeBzImd_PRibTrfase_sf"/>
</dbReference>
<dbReference type="NCBIfam" id="TIGR03160">
    <property type="entry name" value="cobT_DBIPRT"/>
    <property type="match status" value="1"/>
</dbReference>